<dbReference type="InterPro" id="IPR036068">
    <property type="entry name" value="Nicotinate_pribotase-like_C"/>
</dbReference>
<dbReference type="GO" id="GO:0004514">
    <property type="term" value="F:nicotinate-nucleotide diphosphorylase (carboxylating) activity"/>
    <property type="evidence" value="ECO:0007669"/>
    <property type="project" value="UniProtKB-EC"/>
</dbReference>
<name>A0A8J2VFH6_9BACL</name>
<dbReference type="EC" id="2.4.2.19" evidence="5"/>
<evidence type="ECO:0000256" key="5">
    <source>
        <dbReference type="ARBA" id="ARBA00011944"/>
    </source>
</evidence>
<dbReference type="NCBIfam" id="TIGR00078">
    <property type="entry name" value="nadC"/>
    <property type="match status" value="1"/>
</dbReference>
<gene>
    <name evidence="15" type="primary">nadC</name>
    <name evidence="15" type="ORF">GCM10011571_23090</name>
</gene>
<evidence type="ECO:0000313" key="15">
    <source>
        <dbReference type="EMBL" id="GGE20488.1"/>
    </source>
</evidence>
<evidence type="ECO:0000256" key="6">
    <source>
        <dbReference type="ARBA" id="ARBA00022642"/>
    </source>
</evidence>
<dbReference type="SUPFAM" id="SSF51690">
    <property type="entry name" value="Nicotinate/Quinolinate PRTase C-terminal domain-like"/>
    <property type="match status" value="1"/>
</dbReference>
<evidence type="ECO:0000256" key="12">
    <source>
        <dbReference type="PIRNR" id="PIRNR006250"/>
    </source>
</evidence>
<organism evidence="15 16">
    <name type="scientific">Marinithermofilum abyssi</name>
    <dbReference type="NCBI Taxonomy" id="1571185"/>
    <lineage>
        <taxon>Bacteria</taxon>
        <taxon>Bacillati</taxon>
        <taxon>Bacillota</taxon>
        <taxon>Bacilli</taxon>
        <taxon>Bacillales</taxon>
        <taxon>Thermoactinomycetaceae</taxon>
        <taxon>Marinithermofilum</taxon>
    </lineage>
</organism>
<keyword evidence="16" id="KW-1185">Reference proteome</keyword>
<dbReference type="FunFam" id="3.90.1170.20:FF:000001">
    <property type="entry name" value="Nicotinate-nucleotide diphosphorylase (Carboxylating)"/>
    <property type="match status" value="1"/>
</dbReference>
<feature type="domain" description="Quinolinate phosphoribosyl transferase C-terminal" evidence="13">
    <location>
        <begin position="109"/>
        <end position="274"/>
    </location>
</feature>
<evidence type="ECO:0000256" key="7">
    <source>
        <dbReference type="ARBA" id="ARBA00022676"/>
    </source>
</evidence>
<sequence>MNRMHLRQFVRESLNEDIGFGDWTTEALVGEDHRSRAVLLAKEEGVTAGLAVAEAVFRELDPAVTFVAAVSDGDVVAAGSELAVIQGKTRDLLAGERVALNLLQHLSGIATQTRKVVDALEGLDCSVLDTRKTLPGLRMLEKAAVRAGGGVNHRFGLSHGVMIKDNHIALAGSMSEAVRRVREQVGHMVQVEVEADTLEQVREALALEVDAILLDNMDLATLREAVALIDGKVWTEASGGITPETARAVAETGVNAISMGWLTHSVQALDISMDIQSEEGS</sequence>
<keyword evidence="8 12" id="KW-0808">Transferase</keyword>
<protein>
    <recommendedName>
        <fullName evidence="11">Probable nicotinate-nucleotide pyrophosphorylase [carboxylating]</fullName>
        <ecNumber evidence="5">2.4.2.19</ecNumber>
    </recommendedName>
    <alternativeName>
        <fullName evidence="9">Quinolinate phosphoribosyltransferase [decarboxylating]</fullName>
    </alternativeName>
</protein>
<dbReference type="EMBL" id="BMHQ01000007">
    <property type="protein sequence ID" value="GGE20488.1"/>
    <property type="molecule type" value="Genomic_DNA"/>
</dbReference>
<accession>A0A8J2VFH6</accession>
<dbReference type="GO" id="GO:0034213">
    <property type="term" value="P:quinolinate catabolic process"/>
    <property type="evidence" value="ECO:0007669"/>
    <property type="project" value="TreeGrafter"/>
</dbReference>
<dbReference type="CDD" id="cd01572">
    <property type="entry name" value="QPRTase"/>
    <property type="match status" value="1"/>
</dbReference>
<dbReference type="PIRSF" id="PIRSF006250">
    <property type="entry name" value="NadC_ModD"/>
    <property type="match status" value="1"/>
</dbReference>
<reference evidence="15" key="1">
    <citation type="journal article" date="2014" name="Int. J. Syst. Evol. Microbiol.">
        <title>Complete genome sequence of Corynebacterium casei LMG S-19264T (=DSM 44701T), isolated from a smear-ripened cheese.</title>
        <authorList>
            <consortium name="US DOE Joint Genome Institute (JGI-PGF)"/>
            <person name="Walter F."/>
            <person name="Albersmeier A."/>
            <person name="Kalinowski J."/>
            <person name="Ruckert C."/>
        </authorList>
    </citation>
    <scope>NUCLEOTIDE SEQUENCE</scope>
    <source>
        <strain evidence="15">CGMCC 1.15179</strain>
    </source>
</reference>
<dbReference type="Gene3D" id="3.20.20.70">
    <property type="entry name" value="Aldolase class I"/>
    <property type="match status" value="1"/>
</dbReference>
<dbReference type="InterPro" id="IPR002638">
    <property type="entry name" value="Quinolinate_PRibosylTrfase_C"/>
</dbReference>
<dbReference type="GO" id="GO:0005737">
    <property type="term" value="C:cytoplasm"/>
    <property type="evidence" value="ECO:0007669"/>
    <property type="project" value="TreeGrafter"/>
</dbReference>
<comment type="similarity">
    <text evidence="3 12">Belongs to the NadC/ModD family.</text>
</comment>
<evidence type="ECO:0000256" key="1">
    <source>
        <dbReference type="ARBA" id="ARBA00003237"/>
    </source>
</evidence>
<dbReference type="Pfam" id="PF02749">
    <property type="entry name" value="QRPTase_N"/>
    <property type="match status" value="1"/>
</dbReference>
<evidence type="ECO:0000256" key="8">
    <source>
        <dbReference type="ARBA" id="ARBA00022679"/>
    </source>
</evidence>
<comment type="pathway">
    <text evidence="2">Cofactor biosynthesis; NAD(+) biosynthesis; nicotinate D-ribonucleotide from quinolinate: step 1/1.</text>
</comment>
<evidence type="ECO:0000259" key="13">
    <source>
        <dbReference type="Pfam" id="PF01729"/>
    </source>
</evidence>
<keyword evidence="6" id="KW-0662">Pyridine nucleotide biosynthesis</keyword>
<dbReference type="Gene3D" id="3.90.1170.20">
    <property type="entry name" value="Quinolinate phosphoribosyl transferase, N-terminal domain"/>
    <property type="match status" value="1"/>
</dbReference>
<dbReference type="InterPro" id="IPR013785">
    <property type="entry name" value="Aldolase_TIM"/>
</dbReference>
<dbReference type="InterPro" id="IPR004393">
    <property type="entry name" value="NadC"/>
</dbReference>
<dbReference type="Pfam" id="PF01729">
    <property type="entry name" value="QRPTase_C"/>
    <property type="match status" value="1"/>
</dbReference>
<dbReference type="InterPro" id="IPR022412">
    <property type="entry name" value="Quinolinate_PRibosylTrfase_N"/>
</dbReference>
<dbReference type="FunFam" id="3.20.20.70:FF:000030">
    <property type="entry name" value="Nicotinate-nucleotide pyrophosphorylase, carboxylating"/>
    <property type="match status" value="1"/>
</dbReference>
<dbReference type="AlphaFoldDB" id="A0A8J2VFH6"/>
<evidence type="ECO:0000256" key="9">
    <source>
        <dbReference type="ARBA" id="ARBA00033102"/>
    </source>
</evidence>
<comment type="subunit">
    <text evidence="4">Hexamer formed by 3 homodimers.</text>
</comment>
<evidence type="ECO:0000313" key="16">
    <source>
        <dbReference type="Proteomes" id="UP000625210"/>
    </source>
</evidence>
<dbReference type="SUPFAM" id="SSF54675">
    <property type="entry name" value="Nicotinate/Quinolinate PRTase N-terminal domain-like"/>
    <property type="match status" value="1"/>
</dbReference>
<dbReference type="GO" id="GO:0009435">
    <property type="term" value="P:NAD+ biosynthetic process"/>
    <property type="evidence" value="ECO:0007669"/>
    <property type="project" value="UniProtKB-UniPathway"/>
</dbReference>
<evidence type="ECO:0000256" key="2">
    <source>
        <dbReference type="ARBA" id="ARBA00004893"/>
    </source>
</evidence>
<proteinExistence type="inferred from homology"/>
<feature type="domain" description="Quinolinate phosphoribosyl transferase N-terminal" evidence="14">
    <location>
        <begin position="22"/>
        <end position="107"/>
    </location>
</feature>
<reference evidence="15" key="2">
    <citation type="submission" date="2020-09" db="EMBL/GenBank/DDBJ databases">
        <authorList>
            <person name="Sun Q."/>
            <person name="Zhou Y."/>
        </authorList>
    </citation>
    <scope>NUCLEOTIDE SEQUENCE</scope>
    <source>
        <strain evidence="15">CGMCC 1.15179</strain>
    </source>
</reference>
<evidence type="ECO:0000259" key="14">
    <source>
        <dbReference type="Pfam" id="PF02749"/>
    </source>
</evidence>
<comment type="catalytic activity">
    <reaction evidence="10">
        <text>nicotinate beta-D-ribonucleotide + CO2 + diphosphate = quinolinate + 5-phospho-alpha-D-ribose 1-diphosphate + 2 H(+)</text>
        <dbReference type="Rhea" id="RHEA:12733"/>
        <dbReference type="ChEBI" id="CHEBI:15378"/>
        <dbReference type="ChEBI" id="CHEBI:16526"/>
        <dbReference type="ChEBI" id="CHEBI:29959"/>
        <dbReference type="ChEBI" id="CHEBI:33019"/>
        <dbReference type="ChEBI" id="CHEBI:57502"/>
        <dbReference type="ChEBI" id="CHEBI:58017"/>
        <dbReference type="EC" id="2.4.2.19"/>
    </reaction>
</comment>
<keyword evidence="7 12" id="KW-0328">Glycosyltransferase</keyword>
<evidence type="ECO:0000256" key="10">
    <source>
        <dbReference type="ARBA" id="ARBA00047445"/>
    </source>
</evidence>
<evidence type="ECO:0000256" key="11">
    <source>
        <dbReference type="ARBA" id="ARBA00069173"/>
    </source>
</evidence>
<comment type="caution">
    <text evidence="15">The sequence shown here is derived from an EMBL/GenBank/DDBJ whole genome shotgun (WGS) entry which is preliminary data.</text>
</comment>
<dbReference type="Proteomes" id="UP000625210">
    <property type="component" value="Unassembled WGS sequence"/>
</dbReference>
<dbReference type="PANTHER" id="PTHR32179">
    <property type="entry name" value="NICOTINATE-NUCLEOTIDE PYROPHOSPHORYLASE [CARBOXYLATING]"/>
    <property type="match status" value="1"/>
</dbReference>
<dbReference type="PANTHER" id="PTHR32179:SF3">
    <property type="entry name" value="NICOTINATE-NUCLEOTIDE PYROPHOSPHORYLASE [CARBOXYLATING]"/>
    <property type="match status" value="1"/>
</dbReference>
<comment type="function">
    <text evidence="1">Involved in the catabolism of quinolinic acid (QA).</text>
</comment>
<dbReference type="InterPro" id="IPR027277">
    <property type="entry name" value="NadC/ModD"/>
</dbReference>
<evidence type="ECO:0000256" key="3">
    <source>
        <dbReference type="ARBA" id="ARBA00009400"/>
    </source>
</evidence>
<evidence type="ECO:0000256" key="4">
    <source>
        <dbReference type="ARBA" id="ARBA00011218"/>
    </source>
</evidence>
<dbReference type="UniPathway" id="UPA00253">
    <property type="reaction ID" value="UER00331"/>
</dbReference>
<dbReference type="InterPro" id="IPR037128">
    <property type="entry name" value="Quinolinate_PRibosylTase_N_sf"/>
</dbReference>